<dbReference type="PANTHER" id="PTHR42933">
    <property type="entry name" value="SLR6095 PROTEIN"/>
    <property type="match status" value="1"/>
</dbReference>
<keyword evidence="10" id="KW-0255">Endonuclease</keyword>
<comment type="catalytic activity">
    <reaction evidence="7">
        <text>a 2'-deoxyadenosine in DNA + S-adenosyl-L-methionine = an N(6)-methyl-2'-deoxyadenosine in DNA + S-adenosyl-L-homocysteine + H(+)</text>
        <dbReference type="Rhea" id="RHEA:15197"/>
        <dbReference type="Rhea" id="RHEA-COMP:12418"/>
        <dbReference type="Rhea" id="RHEA-COMP:12419"/>
        <dbReference type="ChEBI" id="CHEBI:15378"/>
        <dbReference type="ChEBI" id="CHEBI:57856"/>
        <dbReference type="ChEBI" id="CHEBI:59789"/>
        <dbReference type="ChEBI" id="CHEBI:90615"/>
        <dbReference type="ChEBI" id="CHEBI:90616"/>
        <dbReference type="EC" id="2.1.1.72"/>
    </reaction>
</comment>
<dbReference type="EMBL" id="PETL01000031">
    <property type="protein sequence ID" value="PIV64749.1"/>
    <property type="molecule type" value="Genomic_DNA"/>
</dbReference>
<evidence type="ECO:0000259" key="9">
    <source>
        <dbReference type="Pfam" id="PF12161"/>
    </source>
</evidence>
<dbReference type="GO" id="GO:0009307">
    <property type="term" value="P:DNA restriction-modification system"/>
    <property type="evidence" value="ECO:0007669"/>
    <property type="project" value="UniProtKB-KW"/>
</dbReference>
<evidence type="ECO:0000256" key="2">
    <source>
        <dbReference type="ARBA" id="ARBA00011900"/>
    </source>
</evidence>
<evidence type="ECO:0000259" key="8">
    <source>
        <dbReference type="Pfam" id="PF02384"/>
    </source>
</evidence>
<dbReference type="Pfam" id="PF12161">
    <property type="entry name" value="HsdM_N"/>
    <property type="match status" value="1"/>
</dbReference>
<dbReference type="InterPro" id="IPR003356">
    <property type="entry name" value="DNA_methylase_A-5"/>
</dbReference>
<dbReference type="GO" id="GO:0003677">
    <property type="term" value="F:DNA binding"/>
    <property type="evidence" value="ECO:0007669"/>
    <property type="project" value="InterPro"/>
</dbReference>
<name>A0A2M7EAK3_9BACT</name>
<protein>
    <recommendedName>
        <fullName evidence="2">site-specific DNA-methyltransferase (adenine-specific)</fullName>
        <ecNumber evidence="2">2.1.1.72</ecNumber>
    </recommendedName>
</protein>
<evidence type="ECO:0000256" key="5">
    <source>
        <dbReference type="ARBA" id="ARBA00022691"/>
    </source>
</evidence>
<evidence type="ECO:0000256" key="3">
    <source>
        <dbReference type="ARBA" id="ARBA00022603"/>
    </source>
</evidence>
<keyword evidence="10" id="KW-0540">Nuclease</keyword>
<evidence type="ECO:0000256" key="1">
    <source>
        <dbReference type="ARBA" id="ARBA00006594"/>
    </source>
</evidence>
<dbReference type="GO" id="GO:0004519">
    <property type="term" value="F:endonuclease activity"/>
    <property type="evidence" value="ECO:0007669"/>
    <property type="project" value="UniProtKB-KW"/>
</dbReference>
<keyword evidence="6" id="KW-0680">Restriction system</keyword>
<dbReference type="Gene3D" id="3.40.50.150">
    <property type="entry name" value="Vaccinia Virus protein VP39"/>
    <property type="match status" value="1"/>
</dbReference>
<dbReference type="PROSITE" id="PS00092">
    <property type="entry name" value="N6_MTASE"/>
    <property type="match status" value="1"/>
</dbReference>
<dbReference type="GO" id="GO:0008170">
    <property type="term" value="F:N-methyltransferase activity"/>
    <property type="evidence" value="ECO:0007669"/>
    <property type="project" value="InterPro"/>
</dbReference>
<gene>
    <name evidence="10" type="ORF">COS11_00565</name>
</gene>
<dbReference type="PANTHER" id="PTHR42933:SF3">
    <property type="entry name" value="TYPE I RESTRICTION ENZYME MJAVIII METHYLASE SUBUNIT"/>
    <property type="match status" value="1"/>
</dbReference>
<keyword evidence="5" id="KW-0949">S-adenosyl-L-methionine</keyword>
<feature type="domain" description="N6 adenine-specific DNA methyltransferase N-terminal" evidence="9">
    <location>
        <begin position="75"/>
        <end position="202"/>
    </location>
</feature>
<dbReference type="InterPro" id="IPR029063">
    <property type="entry name" value="SAM-dependent_MTases_sf"/>
</dbReference>
<keyword evidence="4" id="KW-0808">Transferase</keyword>
<dbReference type="EC" id="2.1.1.72" evidence="2"/>
<comment type="similarity">
    <text evidence="1">Belongs to the N(4)/N(6)-methyltransferase family.</text>
</comment>
<dbReference type="InterPro" id="IPR051537">
    <property type="entry name" value="DNA_Adenine_Mtase"/>
</dbReference>
<evidence type="ECO:0000313" key="10">
    <source>
        <dbReference type="EMBL" id="PIV64749.1"/>
    </source>
</evidence>
<reference evidence="11" key="1">
    <citation type="submission" date="2017-09" db="EMBL/GenBank/DDBJ databases">
        <title>Depth-based differentiation of microbial function through sediment-hosted aquifers and enrichment of novel symbionts in the deep terrestrial subsurface.</title>
        <authorList>
            <person name="Probst A.J."/>
            <person name="Ladd B."/>
            <person name="Jarett J.K."/>
            <person name="Geller-Mcgrath D.E."/>
            <person name="Sieber C.M.K."/>
            <person name="Emerson J.B."/>
            <person name="Anantharaman K."/>
            <person name="Thomas B.C."/>
            <person name="Malmstrom R."/>
            <person name="Stieglmeier M."/>
            <person name="Klingl A."/>
            <person name="Woyke T."/>
            <person name="Ryan C.M."/>
            <person name="Banfield J.F."/>
        </authorList>
    </citation>
    <scope>NUCLEOTIDE SEQUENCE [LARGE SCALE GENOMIC DNA]</scope>
</reference>
<evidence type="ECO:0000256" key="6">
    <source>
        <dbReference type="ARBA" id="ARBA00022747"/>
    </source>
</evidence>
<sequence>MEEAIELLKRKNKDKKEEIAVFISELRKAGCLKVELDPDDSRKRLYTLISRKNILDELRTLDKNKISRGEIEGLLKKAADLIRTRVDYKFILILLFLKRVSDQWELSYEKEYKKSLEDGLSEEQAKEEASIATYHDFDLPEEYLWDNIRKDVSKLPEKFSQALKTLAERNSELKDILDNVDFIQFTSNRENAEILRQLVELFSEKKLHYVSPDILGDSYEWILKYFAPTKAKEGEVYTPREVIGLLVKILDPKPKESIYDPASASNGMLIISYKYVQDNYGEKGAGKLFLYGQEVNQKTLALGKMNLYIHDIRNAQIAFGDTLLYPKFKKGEGVKDFNIVVANPPWNQDGYDEEVLKKGEFWKKRFNYGFTPRQSADWAWIQHMLASAKKDKGKVGVVIDNGCLFRGGKERIIRASILEDDLIECVILLPEKLFYNTGAPGAIIILNKNKNTGRENKVLFINASLEYEQHPEVRKLNWLGNQHIAKISKAYKEFSDIKGFSRAVTIEEIKNNDYNLNVTLYVFPEEKVEKIDIDQEWKDLGEIQNEIATVEKRIEGYLKEIR</sequence>
<feature type="domain" description="DNA methylase adenine-specific" evidence="8">
    <location>
        <begin position="211"/>
        <end position="529"/>
    </location>
</feature>
<proteinExistence type="inferred from homology"/>
<dbReference type="SUPFAM" id="SSF53335">
    <property type="entry name" value="S-adenosyl-L-methionine-dependent methyltransferases"/>
    <property type="match status" value="1"/>
</dbReference>
<evidence type="ECO:0000256" key="4">
    <source>
        <dbReference type="ARBA" id="ARBA00022679"/>
    </source>
</evidence>
<organism evidence="10 11">
    <name type="scientific">bacterium (Candidatus Ratteibacteria) CG01_land_8_20_14_3_00_40_19</name>
    <dbReference type="NCBI Taxonomy" id="2014290"/>
    <lineage>
        <taxon>Bacteria</taxon>
        <taxon>Candidatus Ratteibacteria</taxon>
    </lineage>
</organism>
<dbReference type="GO" id="GO:0032259">
    <property type="term" value="P:methylation"/>
    <property type="evidence" value="ECO:0007669"/>
    <property type="project" value="UniProtKB-KW"/>
</dbReference>
<dbReference type="InterPro" id="IPR002052">
    <property type="entry name" value="DNA_methylase_N6_adenine_CS"/>
</dbReference>
<dbReference type="GO" id="GO:0009007">
    <property type="term" value="F:site-specific DNA-methyltransferase (adenine-specific) activity"/>
    <property type="evidence" value="ECO:0007669"/>
    <property type="project" value="UniProtKB-EC"/>
</dbReference>
<dbReference type="PRINTS" id="PR00507">
    <property type="entry name" value="N12N6MTFRASE"/>
</dbReference>
<accession>A0A2M7EAK3</accession>
<keyword evidence="3" id="KW-0489">Methyltransferase</keyword>
<dbReference type="InterPro" id="IPR038333">
    <property type="entry name" value="T1MK-like_N_sf"/>
</dbReference>
<dbReference type="Proteomes" id="UP000228886">
    <property type="component" value="Unassembled WGS sequence"/>
</dbReference>
<evidence type="ECO:0000313" key="11">
    <source>
        <dbReference type="Proteomes" id="UP000228886"/>
    </source>
</evidence>
<evidence type="ECO:0000256" key="7">
    <source>
        <dbReference type="ARBA" id="ARBA00047942"/>
    </source>
</evidence>
<dbReference type="Gene3D" id="1.20.1260.30">
    <property type="match status" value="1"/>
</dbReference>
<dbReference type="InterPro" id="IPR022749">
    <property type="entry name" value="D12N6_MeTrfase_N"/>
</dbReference>
<keyword evidence="10" id="KW-0378">Hydrolase</keyword>
<dbReference type="Pfam" id="PF02384">
    <property type="entry name" value="N6_Mtase"/>
    <property type="match status" value="1"/>
</dbReference>
<comment type="caution">
    <text evidence="10">The sequence shown here is derived from an EMBL/GenBank/DDBJ whole genome shotgun (WGS) entry which is preliminary data.</text>
</comment>
<dbReference type="AlphaFoldDB" id="A0A2M7EAK3"/>